<dbReference type="InterPro" id="IPR036388">
    <property type="entry name" value="WH-like_DNA-bd_sf"/>
</dbReference>
<dbReference type="AlphaFoldDB" id="A0A927AXT0"/>
<gene>
    <name evidence="2" type="ORF">IC230_02635</name>
</gene>
<protein>
    <submittedName>
        <fullName evidence="2">LysR family transcriptional regulator</fullName>
    </submittedName>
</protein>
<reference evidence="2" key="1">
    <citation type="submission" date="2020-09" db="EMBL/GenBank/DDBJ databases">
        <authorList>
            <person name="Kim M.K."/>
        </authorList>
    </citation>
    <scope>NUCLEOTIDE SEQUENCE</scope>
    <source>
        <strain evidence="2">BT704</strain>
    </source>
</reference>
<dbReference type="Pfam" id="PF00126">
    <property type="entry name" value="HTH_1"/>
    <property type="match status" value="1"/>
</dbReference>
<dbReference type="EMBL" id="JACXAA010000001">
    <property type="protein sequence ID" value="MBD2751775.1"/>
    <property type="molecule type" value="Genomic_DNA"/>
</dbReference>
<sequence>MNNLRINGRIWLETESTDGAERFMGIGRLDLLSHIQRTGSINQAAKAMNMSYKRAWDLVHSMNTQADAPLVTTQTGGSTGGGAIVTEEGEKYLVHYRALQSRFQQFLTDELANLPH</sequence>
<dbReference type="InterPro" id="IPR000847">
    <property type="entry name" value="LysR_HTH_N"/>
</dbReference>
<dbReference type="GO" id="GO:0003700">
    <property type="term" value="F:DNA-binding transcription factor activity"/>
    <property type="evidence" value="ECO:0007669"/>
    <property type="project" value="InterPro"/>
</dbReference>
<keyword evidence="3" id="KW-1185">Reference proteome</keyword>
<dbReference type="SUPFAM" id="SSF46785">
    <property type="entry name" value="Winged helix' DNA-binding domain"/>
    <property type="match status" value="1"/>
</dbReference>
<comment type="caution">
    <text evidence="2">The sequence shown here is derived from an EMBL/GenBank/DDBJ whole genome shotgun (WGS) entry which is preliminary data.</text>
</comment>
<dbReference type="PANTHER" id="PTHR30432:SF1">
    <property type="entry name" value="DNA-BINDING TRANSCRIPTIONAL DUAL REGULATOR MODE"/>
    <property type="match status" value="1"/>
</dbReference>
<dbReference type="InterPro" id="IPR036390">
    <property type="entry name" value="WH_DNA-bd_sf"/>
</dbReference>
<organism evidence="2 3">
    <name type="scientific">Spirosoma validum</name>
    <dbReference type="NCBI Taxonomy" id="2771355"/>
    <lineage>
        <taxon>Bacteria</taxon>
        <taxon>Pseudomonadati</taxon>
        <taxon>Bacteroidota</taxon>
        <taxon>Cytophagia</taxon>
        <taxon>Cytophagales</taxon>
        <taxon>Cytophagaceae</taxon>
        <taxon>Spirosoma</taxon>
    </lineage>
</organism>
<dbReference type="RefSeq" id="WP_191037407.1">
    <property type="nucleotide sequence ID" value="NZ_JACXAA010000001.1"/>
</dbReference>
<dbReference type="Proteomes" id="UP000653797">
    <property type="component" value="Unassembled WGS sequence"/>
</dbReference>
<proteinExistence type="predicted"/>
<accession>A0A927AXT0</accession>
<dbReference type="InterPro" id="IPR051815">
    <property type="entry name" value="Molybdate_resp_trans_reg"/>
</dbReference>
<dbReference type="PANTHER" id="PTHR30432">
    <property type="entry name" value="TRANSCRIPTIONAL REGULATOR MODE"/>
    <property type="match status" value="1"/>
</dbReference>
<evidence type="ECO:0000259" key="1">
    <source>
        <dbReference type="Pfam" id="PF00126"/>
    </source>
</evidence>
<evidence type="ECO:0000313" key="3">
    <source>
        <dbReference type="Proteomes" id="UP000653797"/>
    </source>
</evidence>
<name>A0A927AXT0_9BACT</name>
<evidence type="ECO:0000313" key="2">
    <source>
        <dbReference type="EMBL" id="MBD2751775.1"/>
    </source>
</evidence>
<feature type="domain" description="HTH lysR-type" evidence="1">
    <location>
        <begin position="28"/>
        <end position="90"/>
    </location>
</feature>
<dbReference type="Gene3D" id="1.10.10.10">
    <property type="entry name" value="Winged helix-like DNA-binding domain superfamily/Winged helix DNA-binding domain"/>
    <property type="match status" value="1"/>
</dbReference>